<keyword evidence="1" id="KW-0547">Nucleotide-binding</keyword>
<protein>
    <recommendedName>
        <fullName evidence="3">Protein kinase domain-containing protein</fullName>
    </recommendedName>
</protein>
<dbReference type="Gene3D" id="1.10.510.10">
    <property type="entry name" value="Transferase(Phosphotransferase) domain 1"/>
    <property type="match status" value="1"/>
</dbReference>
<keyword evidence="5" id="KW-1185">Reference proteome</keyword>
<reference evidence="4 5" key="1">
    <citation type="submission" date="2018-06" db="EMBL/GenBank/DDBJ databases">
        <title>The Genome of Cuscuta australis (Dodder) Provides Insight into the Evolution of Plant Parasitism.</title>
        <authorList>
            <person name="Liu H."/>
        </authorList>
    </citation>
    <scope>NUCLEOTIDE SEQUENCE [LARGE SCALE GENOMIC DNA]</scope>
    <source>
        <strain evidence="5">cv. Yunnan</strain>
        <tissue evidence="4">Vines</tissue>
    </source>
</reference>
<name>A0A328DG68_9ASTE</name>
<dbReference type="AlphaFoldDB" id="A0A328DG68"/>
<dbReference type="PANTHER" id="PTHR27001:SF931">
    <property type="entry name" value="OS11G0664100 PROTEIN"/>
    <property type="match status" value="1"/>
</dbReference>
<dbReference type="InterPro" id="IPR011009">
    <property type="entry name" value="Kinase-like_dom_sf"/>
</dbReference>
<organism evidence="4 5">
    <name type="scientific">Cuscuta australis</name>
    <dbReference type="NCBI Taxonomy" id="267555"/>
    <lineage>
        <taxon>Eukaryota</taxon>
        <taxon>Viridiplantae</taxon>
        <taxon>Streptophyta</taxon>
        <taxon>Embryophyta</taxon>
        <taxon>Tracheophyta</taxon>
        <taxon>Spermatophyta</taxon>
        <taxon>Magnoliopsida</taxon>
        <taxon>eudicotyledons</taxon>
        <taxon>Gunneridae</taxon>
        <taxon>Pentapetalae</taxon>
        <taxon>asterids</taxon>
        <taxon>lamiids</taxon>
        <taxon>Solanales</taxon>
        <taxon>Convolvulaceae</taxon>
        <taxon>Cuscuteae</taxon>
        <taxon>Cuscuta</taxon>
        <taxon>Cuscuta subgen. Grammica</taxon>
        <taxon>Cuscuta sect. Cleistogrammica</taxon>
    </lineage>
</organism>
<dbReference type="SUPFAM" id="SSF56112">
    <property type="entry name" value="Protein kinase-like (PK-like)"/>
    <property type="match status" value="1"/>
</dbReference>
<feature type="domain" description="Protein kinase" evidence="3">
    <location>
        <begin position="31"/>
        <end position="311"/>
    </location>
</feature>
<dbReference type="PANTHER" id="PTHR27001">
    <property type="entry name" value="OS01G0253100 PROTEIN"/>
    <property type="match status" value="1"/>
</dbReference>
<proteinExistence type="predicted"/>
<dbReference type="PROSITE" id="PS50011">
    <property type="entry name" value="PROTEIN_KINASE_DOM"/>
    <property type="match status" value="1"/>
</dbReference>
<comment type="caution">
    <text evidence="4">The sequence shown here is derived from an EMBL/GenBank/DDBJ whole genome shotgun (WGS) entry which is preliminary data.</text>
</comment>
<dbReference type="EMBL" id="NQVE01000161">
    <property type="protein sequence ID" value="RAL42913.1"/>
    <property type="molecule type" value="Genomic_DNA"/>
</dbReference>
<dbReference type="GO" id="GO:0005524">
    <property type="term" value="F:ATP binding"/>
    <property type="evidence" value="ECO:0007669"/>
    <property type="project" value="UniProtKB-KW"/>
</dbReference>
<dbReference type="Proteomes" id="UP000249390">
    <property type="component" value="Unassembled WGS sequence"/>
</dbReference>
<dbReference type="InterPro" id="IPR001245">
    <property type="entry name" value="Ser-Thr/Tyr_kinase_cat_dom"/>
</dbReference>
<dbReference type="Pfam" id="PF07714">
    <property type="entry name" value="PK_Tyr_Ser-Thr"/>
    <property type="match status" value="1"/>
</dbReference>
<evidence type="ECO:0000259" key="3">
    <source>
        <dbReference type="PROSITE" id="PS50011"/>
    </source>
</evidence>
<keyword evidence="2" id="KW-0067">ATP-binding</keyword>
<dbReference type="InterPro" id="IPR000719">
    <property type="entry name" value="Prot_kinase_dom"/>
</dbReference>
<dbReference type="GO" id="GO:0005886">
    <property type="term" value="C:plasma membrane"/>
    <property type="evidence" value="ECO:0007669"/>
    <property type="project" value="TreeGrafter"/>
</dbReference>
<dbReference type="GO" id="GO:0004672">
    <property type="term" value="F:protein kinase activity"/>
    <property type="evidence" value="ECO:0007669"/>
    <property type="project" value="InterPro"/>
</dbReference>
<accession>A0A328DG68</accession>
<gene>
    <name evidence="4" type="ORF">DM860_009695</name>
</gene>
<evidence type="ECO:0000256" key="2">
    <source>
        <dbReference type="ARBA" id="ARBA00022840"/>
    </source>
</evidence>
<evidence type="ECO:0000256" key="1">
    <source>
        <dbReference type="ARBA" id="ARBA00022741"/>
    </source>
</evidence>
<dbReference type="Gene3D" id="3.30.200.20">
    <property type="entry name" value="Phosphorylase Kinase, domain 1"/>
    <property type="match status" value="1"/>
</dbReference>
<sequence length="332" mass="38540">MDKVEETFPLRYYFGFRALDYNKIRAYTDNLSKERMISKFQFGTMFRGWNGKQELTVKIWNNDVLDHMDGHGMMMDELFLFNKVDLKGIPKIIGCSDDTNNPCAIIYDLSVMDTLHNLIPSGNFCWRDRIKVALGIALAIKSFHLLKWPFTIRNVSATHIMCEKDFTPWLCDFGLINGGLINPVRYKYDEQTGYPGYVDPYFIDTGSCSEKTDVYAYGVLLLSLITKRVFNDEKDEDPDFLRKWAEKEFNGKRKPGTRRPTLVDLSLKLDVHFDPKDGHRITLMAMQCIKYDPDGRPEMDEVVRTLRGLYVVENHINECVLNEALERHLSKA</sequence>
<evidence type="ECO:0000313" key="5">
    <source>
        <dbReference type="Proteomes" id="UP000249390"/>
    </source>
</evidence>
<evidence type="ECO:0000313" key="4">
    <source>
        <dbReference type="EMBL" id="RAL42913.1"/>
    </source>
</evidence>